<protein>
    <submittedName>
        <fullName evidence="1">Uncharacterized protein</fullName>
    </submittedName>
</protein>
<dbReference type="OrthoDB" id="10333207at2759"/>
<dbReference type="EMBL" id="MU167382">
    <property type="protein sequence ID" value="KAG0141538.1"/>
    <property type="molecule type" value="Genomic_DNA"/>
</dbReference>
<dbReference type="AlphaFoldDB" id="A0A9P6N914"/>
<name>A0A9P6N914_9BASI</name>
<gene>
    <name evidence="1" type="ORF">CROQUDRAFT_674044</name>
</gene>
<evidence type="ECO:0000313" key="2">
    <source>
        <dbReference type="Proteomes" id="UP000886653"/>
    </source>
</evidence>
<proteinExistence type="predicted"/>
<sequence length="252" mass="28044">MSQTVIHSIYPCPVYTIPLEQATIGANGLDASMKAVSLESVSTVATKPFSCTVNLQEWSPISSQPSSPDSSTDLEEPRQLMHTCSSLIPSLLIENPEQPIMLRTRSEAYQQKYLRYMNKIAGIDRVDHLSKVSLACLESYLSPCYHHNGIHFIKAYQKRMREGQIRRAHFAGGLLLSQVKKAKAPKTSDQIELVTPNLPQTLLIGNDKSSSLQAGKDVQIQLTEHKSHQLLSRHLVSSMRSTQASERMCLDA</sequence>
<dbReference type="Proteomes" id="UP000886653">
    <property type="component" value="Unassembled WGS sequence"/>
</dbReference>
<evidence type="ECO:0000313" key="1">
    <source>
        <dbReference type="EMBL" id="KAG0141538.1"/>
    </source>
</evidence>
<comment type="caution">
    <text evidence="1">The sequence shown here is derived from an EMBL/GenBank/DDBJ whole genome shotgun (WGS) entry which is preliminary data.</text>
</comment>
<organism evidence="1 2">
    <name type="scientific">Cronartium quercuum f. sp. fusiforme G11</name>
    <dbReference type="NCBI Taxonomy" id="708437"/>
    <lineage>
        <taxon>Eukaryota</taxon>
        <taxon>Fungi</taxon>
        <taxon>Dikarya</taxon>
        <taxon>Basidiomycota</taxon>
        <taxon>Pucciniomycotina</taxon>
        <taxon>Pucciniomycetes</taxon>
        <taxon>Pucciniales</taxon>
        <taxon>Coleosporiaceae</taxon>
        <taxon>Cronartium</taxon>
    </lineage>
</organism>
<keyword evidence="2" id="KW-1185">Reference proteome</keyword>
<accession>A0A9P6N914</accession>
<reference evidence="1" key="1">
    <citation type="submission" date="2013-11" db="EMBL/GenBank/DDBJ databases">
        <title>Genome sequence of the fusiform rust pathogen reveals effectors for host alternation and coevolution with pine.</title>
        <authorList>
            <consortium name="DOE Joint Genome Institute"/>
            <person name="Smith K."/>
            <person name="Pendleton A."/>
            <person name="Kubisiak T."/>
            <person name="Anderson C."/>
            <person name="Salamov A."/>
            <person name="Aerts A."/>
            <person name="Riley R."/>
            <person name="Clum A."/>
            <person name="Lindquist E."/>
            <person name="Ence D."/>
            <person name="Campbell M."/>
            <person name="Kronenberg Z."/>
            <person name="Feau N."/>
            <person name="Dhillon B."/>
            <person name="Hamelin R."/>
            <person name="Burleigh J."/>
            <person name="Smith J."/>
            <person name="Yandell M."/>
            <person name="Nelson C."/>
            <person name="Grigoriev I."/>
            <person name="Davis J."/>
        </authorList>
    </citation>
    <scope>NUCLEOTIDE SEQUENCE</scope>
    <source>
        <strain evidence="1">G11</strain>
    </source>
</reference>